<name>X1UTL0_9ZZZZ</name>
<reference evidence="1" key="1">
    <citation type="journal article" date="2014" name="Front. Microbiol.">
        <title>High frequency of phylogenetically diverse reductive dehalogenase-homologous genes in deep subseafloor sedimentary metagenomes.</title>
        <authorList>
            <person name="Kawai M."/>
            <person name="Futagami T."/>
            <person name="Toyoda A."/>
            <person name="Takaki Y."/>
            <person name="Nishi S."/>
            <person name="Hori S."/>
            <person name="Arai W."/>
            <person name="Tsubouchi T."/>
            <person name="Morono Y."/>
            <person name="Uchiyama I."/>
            <person name="Ito T."/>
            <person name="Fujiyama A."/>
            <person name="Inagaki F."/>
            <person name="Takami H."/>
        </authorList>
    </citation>
    <scope>NUCLEOTIDE SEQUENCE</scope>
    <source>
        <strain evidence="1">Expedition CK06-06</strain>
    </source>
</reference>
<dbReference type="AlphaFoldDB" id="X1UTL0"/>
<gene>
    <name evidence="1" type="ORF">S12H4_51755</name>
</gene>
<proteinExistence type="predicted"/>
<dbReference type="EMBL" id="BARW01032747">
    <property type="protein sequence ID" value="GAJ03216.1"/>
    <property type="molecule type" value="Genomic_DNA"/>
</dbReference>
<comment type="caution">
    <text evidence="1">The sequence shown here is derived from an EMBL/GenBank/DDBJ whole genome shotgun (WGS) entry which is preliminary data.</text>
</comment>
<evidence type="ECO:0000313" key="1">
    <source>
        <dbReference type="EMBL" id="GAJ03216.1"/>
    </source>
</evidence>
<accession>X1UTL0</accession>
<sequence length="219" mass="25599">SSPFRRDIFLEIDWMEAFNPSHSNKPPKNLIEKVISIFDKQNISLHVDLGNLDGGEEIPHCTSTFSFAKLRDIYWEYFLHNDINNPRKGIFHYGIICNYCPDLNFPFFGWDQLDSFAISAERLKEENPLFGVGRLIVGAIVHHLGHSLGLLADTYGGIDNSGTQIPFTLQWLKYRNYRSCLNYYYKYRIFDYSDGTHGWGDFNDWEHLNFSFFKSSHFT</sequence>
<feature type="non-terminal residue" evidence="1">
    <location>
        <position position="1"/>
    </location>
</feature>
<protein>
    <submittedName>
        <fullName evidence="1">Uncharacterized protein</fullName>
    </submittedName>
</protein>
<organism evidence="1">
    <name type="scientific">marine sediment metagenome</name>
    <dbReference type="NCBI Taxonomy" id="412755"/>
    <lineage>
        <taxon>unclassified sequences</taxon>
        <taxon>metagenomes</taxon>
        <taxon>ecological metagenomes</taxon>
    </lineage>
</organism>